<organism evidence="2 3">
    <name type="scientific">Fodinibius salipaludis</name>
    <dbReference type="NCBI Taxonomy" id="2032627"/>
    <lineage>
        <taxon>Bacteria</taxon>
        <taxon>Pseudomonadati</taxon>
        <taxon>Balneolota</taxon>
        <taxon>Balneolia</taxon>
        <taxon>Balneolales</taxon>
        <taxon>Balneolaceae</taxon>
        <taxon>Fodinibius</taxon>
    </lineage>
</organism>
<dbReference type="RefSeq" id="WP_095607086.1">
    <property type="nucleotide sequence ID" value="NZ_NSKE01000008.1"/>
</dbReference>
<dbReference type="AlphaFoldDB" id="A0A2A2G8Z2"/>
<comment type="caution">
    <text evidence="2">The sequence shown here is derived from an EMBL/GenBank/DDBJ whole genome shotgun (WGS) entry which is preliminary data.</text>
</comment>
<dbReference type="Gene3D" id="3.40.50.740">
    <property type="match status" value="1"/>
</dbReference>
<dbReference type="PANTHER" id="PTHR42783">
    <property type="entry name" value="GLUTAMATE SYNTHASE [NADPH] SMALL CHAIN"/>
    <property type="match status" value="1"/>
</dbReference>
<dbReference type="Pfam" id="PF13247">
    <property type="entry name" value="Fer4_11"/>
    <property type="match status" value="1"/>
</dbReference>
<proteinExistence type="predicted"/>
<gene>
    <name evidence="2" type="ORF">CK503_12140</name>
</gene>
<dbReference type="PROSITE" id="PS51379">
    <property type="entry name" value="4FE4S_FER_2"/>
    <property type="match status" value="3"/>
</dbReference>
<accession>A0A2A2G8Z2</accession>
<dbReference type="InterPro" id="IPR030948">
    <property type="entry name" value="TAT_var_transloc_signal_dom"/>
</dbReference>
<name>A0A2A2G8Z2_9BACT</name>
<dbReference type="PANTHER" id="PTHR42783:SF3">
    <property type="entry name" value="GLUTAMATE SYNTHASE [NADPH] SMALL CHAIN-RELATED"/>
    <property type="match status" value="1"/>
</dbReference>
<dbReference type="CDD" id="cd10551">
    <property type="entry name" value="PsrB"/>
    <property type="match status" value="1"/>
</dbReference>
<reference evidence="2 3" key="1">
    <citation type="submission" date="2017-08" db="EMBL/GenBank/DDBJ databases">
        <title>Aliifodinibius alkalisoli sp. nov., isolated from saline alkaline soil.</title>
        <authorList>
            <person name="Liu D."/>
            <person name="Zhang G."/>
        </authorList>
    </citation>
    <scope>NUCLEOTIDE SEQUENCE [LARGE SCALE GENOMIC DNA]</scope>
    <source>
        <strain evidence="2 3">WN023</strain>
    </source>
</reference>
<evidence type="ECO:0000313" key="2">
    <source>
        <dbReference type="EMBL" id="PAU93474.1"/>
    </source>
</evidence>
<dbReference type="NCBIfam" id="TIGR04519">
    <property type="entry name" value="MoCo_extend_TAT"/>
    <property type="match status" value="1"/>
</dbReference>
<evidence type="ECO:0000313" key="3">
    <source>
        <dbReference type="Proteomes" id="UP000218831"/>
    </source>
</evidence>
<feature type="domain" description="4Fe-4S ferredoxin-type" evidence="1">
    <location>
        <begin position="774"/>
        <end position="804"/>
    </location>
</feature>
<feature type="domain" description="4Fe-4S ferredoxin-type" evidence="1">
    <location>
        <begin position="829"/>
        <end position="860"/>
    </location>
</feature>
<feature type="domain" description="4Fe-4S ferredoxin-type" evidence="1">
    <location>
        <begin position="861"/>
        <end position="890"/>
    </location>
</feature>
<dbReference type="InterPro" id="IPR017896">
    <property type="entry name" value="4Fe4S_Fe-S-bd"/>
</dbReference>
<protein>
    <recommendedName>
        <fullName evidence="1">4Fe-4S ferredoxin-type domain-containing protein</fullName>
    </recommendedName>
</protein>
<dbReference type="EMBL" id="NSKE01000008">
    <property type="protein sequence ID" value="PAU93474.1"/>
    <property type="molecule type" value="Genomic_DNA"/>
</dbReference>
<dbReference type="CDD" id="cd02784">
    <property type="entry name" value="MopB_CT_PHLH"/>
    <property type="match status" value="1"/>
</dbReference>
<dbReference type="Gene3D" id="3.30.70.20">
    <property type="match status" value="2"/>
</dbReference>
<sequence>MSEEVKNPNYWKSLGELARNEEYEKYVEREFPENATELNDKVSRRSFLRVMGASIALAGFAACRRPVQKIVPFSKQPEDLVEGVPQYYASASPFQDAVTGIVVENNSGRPTKIEGNEMHPASSGNTSIFGQAEILNMYDPDRSRYVRKNGERSSVSAFAKFCSDHFSNTDQNIAFVSEANSSPTYNRLKDQAMDQFSNAQWITYEPFGEDNALEGTNIAFGERLRTYNKYDEADVIVSFDDDFLNPAADKNSVENTKRFTDRRRVMSEDDDMSRFYAVESTFSITGSNADNRLRIKSGEIELFIYALAAELSNSVSGLSAFSGYSNKFSDHEWVSVLTEELLDNRGDSILTVGRDHKPELHATVAAINVALGNDGQAVDYLEVPHADNQNNREAFAGLAEDLNNDNVDTVVLVGANPAFTAPADLNFEEALSNARQVIHLSNYYDETSKLANWHLNRAHFLEAWGDGYSYSGTRSIIQPQIEPLYSGISEIEFLNIILNGEQTKGYDIVQDTWQDYYTNDFTSQWNKALHDGLAGEETFSVASVSISSAFNSQASDFISNADPSEGMELVIRPDSTVFDGRFANNGWLQEQPKPMTKITWDNVALMSKKTADELGVKEAGLGKAEVEVISITVDGTTLEIPAWVQPGHADDSITITVGYGREGVGRVANKTGVDTYPLRTTDNMHFASNVSVEKTGKTYEIASTQDHNTMEGRSLLRHATLQEYRENPNFSTYESAYDAEMPGVAYAEEHGEDDPLSIFNPIDEQEYPEDEPQWGMSIDLNTCTGCGVCTIACTAENNIPVVGKREVSRGREMHWIRNDRYFDGDVNDPKALHQPVPCMHCELAPCEQVCPVAATTHSDDGMNQMTYNRCIGTRYCANNCPYKVRRFNFFNYTKEFLTGGDDPEIVQMAMNPEVTVRFRGVMEKCTYCVQRVNRAKINRSIDTNGETKKPKDGAVETACQQACPADAIYFGDLTDPESEVVKTKKNNRNYLLLEELNTRPRTSYLAKVRNPNPKLA</sequence>
<dbReference type="OrthoDB" id="9779457at2"/>
<evidence type="ECO:0000259" key="1">
    <source>
        <dbReference type="PROSITE" id="PS51379"/>
    </source>
</evidence>
<dbReference type="SUPFAM" id="SSF53706">
    <property type="entry name" value="Formate dehydrogenase/DMSO reductase, domains 1-3"/>
    <property type="match status" value="1"/>
</dbReference>
<keyword evidence="3" id="KW-1185">Reference proteome</keyword>
<dbReference type="SUPFAM" id="SSF54862">
    <property type="entry name" value="4Fe-4S ferredoxins"/>
    <property type="match status" value="1"/>
</dbReference>
<dbReference type="Proteomes" id="UP000218831">
    <property type="component" value="Unassembled WGS sequence"/>
</dbReference>